<dbReference type="SUPFAM" id="SSF53474">
    <property type="entry name" value="alpha/beta-Hydrolases"/>
    <property type="match status" value="1"/>
</dbReference>
<dbReference type="Gene3D" id="2.140.10.30">
    <property type="entry name" value="Dipeptidylpeptidase IV, N-terminal domain"/>
    <property type="match status" value="1"/>
</dbReference>
<evidence type="ECO:0000259" key="2">
    <source>
        <dbReference type="Pfam" id="PF00326"/>
    </source>
</evidence>
<dbReference type="PANTHER" id="PTHR11731">
    <property type="entry name" value="PROTEASE FAMILY S9B,C DIPEPTIDYL-PEPTIDASE IV-RELATED"/>
    <property type="match status" value="1"/>
</dbReference>
<gene>
    <name evidence="4" type="ORF">NMU02_06840</name>
</gene>
<dbReference type="Proteomes" id="UP001205603">
    <property type="component" value="Unassembled WGS sequence"/>
</dbReference>
<dbReference type="InterPro" id="IPR002469">
    <property type="entry name" value="Peptidase_S9B_N"/>
</dbReference>
<comment type="caution">
    <text evidence="4">The sequence shown here is derived from an EMBL/GenBank/DDBJ whole genome shotgun (WGS) entry which is preliminary data.</text>
</comment>
<dbReference type="InterPro" id="IPR029058">
    <property type="entry name" value="AB_hydrolase_fold"/>
</dbReference>
<dbReference type="PANTHER" id="PTHR11731:SF193">
    <property type="entry name" value="DIPEPTIDYL PEPTIDASE 9"/>
    <property type="match status" value="1"/>
</dbReference>
<dbReference type="Pfam" id="PF00326">
    <property type="entry name" value="Peptidase_S9"/>
    <property type="match status" value="1"/>
</dbReference>
<dbReference type="InterPro" id="IPR001375">
    <property type="entry name" value="Peptidase_S9_cat"/>
</dbReference>
<name>A0ABT1MHG7_9BACT</name>
<protein>
    <submittedName>
        <fullName evidence="4">DPP IV N-terminal domain-containing protein</fullName>
    </submittedName>
</protein>
<accession>A0ABT1MHG7</accession>
<reference evidence="4 5" key="1">
    <citation type="submission" date="2022-07" db="EMBL/GenBank/DDBJ databases">
        <title>Fecal culturing of patients with breast cancer.</title>
        <authorList>
            <person name="Teng N.M.Y."/>
            <person name="Kiu R."/>
            <person name="Evans R."/>
            <person name="Baker D.J."/>
            <person name="Zenner C."/>
            <person name="Robinson S.D."/>
            <person name="Hall L.J."/>
        </authorList>
    </citation>
    <scope>NUCLEOTIDE SEQUENCE [LARGE SCALE GENOMIC DNA]</scope>
    <source>
        <strain evidence="4 5">LH1063</strain>
    </source>
</reference>
<evidence type="ECO:0000256" key="1">
    <source>
        <dbReference type="SAM" id="SignalP"/>
    </source>
</evidence>
<dbReference type="Pfam" id="PF00930">
    <property type="entry name" value="DPPIV_N"/>
    <property type="match status" value="1"/>
</dbReference>
<feature type="chain" id="PRO_5045720518" evidence="1">
    <location>
        <begin position="22"/>
        <end position="726"/>
    </location>
</feature>
<dbReference type="SUPFAM" id="SSF82171">
    <property type="entry name" value="DPP6 N-terminal domain-like"/>
    <property type="match status" value="1"/>
</dbReference>
<proteinExistence type="predicted"/>
<feature type="domain" description="Dipeptidylpeptidase IV N-terminal" evidence="3">
    <location>
        <begin position="95"/>
        <end position="443"/>
    </location>
</feature>
<keyword evidence="1" id="KW-0732">Signal</keyword>
<feature type="domain" description="Peptidase S9 prolyl oligopeptidase catalytic" evidence="2">
    <location>
        <begin position="525"/>
        <end position="726"/>
    </location>
</feature>
<evidence type="ECO:0000259" key="3">
    <source>
        <dbReference type="Pfam" id="PF00930"/>
    </source>
</evidence>
<dbReference type="InterPro" id="IPR050278">
    <property type="entry name" value="Serine_Prot_S9B/DPPIV"/>
</dbReference>
<sequence length="726" mass="82755">MKRFSYVVASLLLCVCAQVYAKTPTLKEIVNGEYRTEGVPAYYPLSDGLHYLQKSKDGAMIIKYAYKTGKPVDTLFNAKKARECPFKKFDGYTLSKDEKKIMLYTDVEPIYRRSFKANYYTFEIKRNLVKPLSDNGKQQIATMSPNGRMVAFVRDNNIYLKKLDYDTESAVTTDGVKNKIINGATDWVYEEEFALTNTLTWSSDSEVLAFVKFDESMVPEYSMQMFEGMCPSLKQYALYPGEFRYKYPVAGEKNSEVGVYSYTVDTRQVKKLNVPLESEGYIPRICFTENAEQLAVMTFNRHQNHFRIFGVNPKSGVSKLLIQDQSKTWIDPDNKDYITFYPDFFVFASEKDGYRHLYQYTLTGNLIRQLTKGDWDVTAYLGYDGKGAFYYQAATEGPLYRSIYKVDTKGKVTKLSTRKGTNNAIFNPGCTYFVNNYSSVETPLLVTVNDAKGKEIRVLQDNKSLKDKLSSLQYSHKEFFTFKNEVGISLNGYIMKPVNFDPSKKYPVLMVQYSGPASQMVTDSWSFDWEQYLTANGYIVACVDGRGTGGRGAEFTKSIYLKLGILESQDQVSAAKYLASLDYVDGNNIAIWGWSFGGYNTLMSMVSSSGVFKAGVAIAPVTDWRYYDSIYTERYMRTPKENMEGYLASSPVEKAADFSGNLLIIAGTADDNVHYLNTLQFSEAMVQANKQFDMQIYTNRNHSIYGCNTRMHLYTKVCDFLNMHLK</sequence>
<evidence type="ECO:0000313" key="5">
    <source>
        <dbReference type="Proteomes" id="UP001205603"/>
    </source>
</evidence>
<dbReference type="RefSeq" id="WP_255026842.1">
    <property type="nucleotide sequence ID" value="NZ_JANDHW010000005.1"/>
</dbReference>
<feature type="signal peptide" evidence="1">
    <location>
        <begin position="1"/>
        <end position="21"/>
    </location>
</feature>
<dbReference type="EMBL" id="JANDHW010000005">
    <property type="protein sequence ID" value="MCP9611804.1"/>
    <property type="molecule type" value="Genomic_DNA"/>
</dbReference>
<dbReference type="Gene3D" id="3.40.50.1820">
    <property type="entry name" value="alpha/beta hydrolase"/>
    <property type="match status" value="1"/>
</dbReference>
<keyword evidence="5" id="KW-1185">Reference proteome</keyword>
<organism evidence="4 5">
    <name type="scientific">Coprobacter tertius</name>
    <dbReference type="NCBI Taxonomy" id="2944915"/>
    <lineage>
        <taxon>Bacteria</taxon>
        <taxon>Pseudomonadati</taxon>
        <taxon>Bacteroidota</taxon>
        <taxon>Bacteroidia</taxon>
        <taxon>Bacteroidales</taxon>
        <taxon>Barnesiellaceae</taxon>
        <taxon>Coprobacter</taxon>
    </lineage>
</organism>
<evidence type="ECO:0000313" key="4">
    <source>
        <dbReference type="EMBL" id="MCP9611804.1"/>
    </source>
</evidence>